<dbReference type="GO" id="GO:0008312">
    <property type="term" value="F:7S RNA binding"/>
    <property type="evidence" value="ECO:0007669"/>
    <property type="project" value="UniProtKB-UniRule"/>
</dbReference>
<keyword evidence="3 7" id="KW-0963">Cytoplasm</keyword>
<comment type="similarity">
    <text evidence="2 7">Belongs to the SRP14 family.</text>
</comment>
<organism evidence="8 9">
    <name type="scientific">[Candida] arabinofermentans NRRL YB-2248</name>
    <dbReference type="NCBI Taxonomy" id="983967"/>
    <lineage>
        <taxon>Eukaryota</taxon>
        <taxon>Fungi</taxon>
        <taxon>Dikarya</taxon>
        <taxon>Ascomycota</taxon>
        <taxon>Saccharomycotina</taxon>
        <taxon>Pichiomycetes</taxon>
        <taxon>Pichiales</taxon>
        <taxon>Pichiaceae</taxon>
        <taxon>Ogataea</taxon>
        <taxon>Ogataea/Candida clade</taxon>
    </lineage>
</organism>
<keyword evidence="5 7" id="KW-0733">Signal recognition particle</keyword>
<evidence type="ECO:0000256" key="3">
    <source>
        <dbReference type="ARBA" id="ARBA00022490"/>
    </source>
</evidence>
<dbReference type="GO" id="GO:0006614">
    <property type="term" value="P:SRP-dependent cotranslational protein targeting to membrane"/>
    <property type="evidence" value="ECO:0007669"/>
    <property type="project" value="UniProtKB-UniRule"/>
</dbReference>
<reference evidence="9" key="1">
    <citation type="submission" date="2016-04" db="EMBL/GenBank/DDBJ databases">
        <title>Comparative genomics of biotechnologically important yeasts.</title>
        <authorList>
            <consortium name="DOE Joint Genome Institute"/>
            <person name="Riley R."/>
            <person name="Haridas S."/>
            <person name="Wolfe K.H."/>
            <person name="Lopes M.R."/>
            <person name="Hittinger C.T."/>
            <person name="Goker M."/>
            <person name="Salamov A."/>
            <person name="Wisecaver J."/>
            <person name="Long T.M."/>
            <person name="Aerts A.L."/>
            <person name="Barry K."/>
            <person name="Choi C."/>
            <person name="Clum A."/>
            <person name="Coughlan A.Y."/>
            <person name="Deshpande S."/>
            <person name="Douglass A.P."/>
            <person name="Hanson S.J."/>
            <person name="Klenk H.-P."/>
            <person name="Labutti K."/>
            <person name="Lapidus A."/>
            <person name="Lindquist E."/>
            <person name="Lipzen A."/>
            <person name="Meier-Kolthoff J.P."/>
            <person name="Ohm R.A."/>
            <person name="Otillar R.P."/>
            <person name="Pangilinan J."/>
            <person name="Peng Y."/>
            <person name="Rokas A."/>
            <person name="Rosa C.A."/>
            <person name="Scheuner C."/>
            <person name="Sibirny A.A."/>
            <person name="Slot J.C."/>
            <person name="Stielow J.B."/>
            <person name="Sun H."/>
            <person name="Kurtzman C.P."/>
            <person name="Blackwell M."/>
            <person name="Grigoriev I.V."/>
            <person name="Jeffries T.W."/>
        </authorList>
    </citation>
    <scope>NUCLEOTIDE SEQUENCE [LARGE SCALE GENOMIC DNA]</scope>
    <source>
        <strain evidence="9">NRRL YB-2248</strain>
    </source>
</reference>
<dbReference type="SUPFAM" id="SSF54762">
    <property type="entry name" value="Signal recognition particle alu RNA binding heterodimer, SRP9/14"/>
    <property type="match status" value="1"/>
</dbReference>
<dbReference type="InterPro" id="IPR003210">
    <property type="entry name" value="Signal_recog_particle_SRP14"/>
</dbReference>
<accession>A0A1E4SZV0</accession>
<evidence type="ECO:0000313" key="8">
    <source>
        <dbReference type="EMBL" id="ODV84982.1"/>
    </source>
</evidence>
<keyword evidence="9" id="KW-1185">Reference proteome</keyword>
<keyword evidence="6 7" id="KW-0687">Ribonucleoprotein</keyword>
<comment type="function">
    <text evidence="7">Component of the signal recognition particle (SRP) complex, a ribonucleoprotein complex that mediates the cotranslational targeting of secretory and membrane proteins to the endoplasmic reticulum (ER).</text>
</comment>
<name>A0A1E4SZV0_9ASCO</name>
<comment type="subunit">
    <text evidence="7">Component of a fungal signal recognition particle (SRP) complex that consists of a 7SL RNA molecule (scR1) and at least six protein subunits: SRP72, SRP68, SRP54, SEC65, SRP21 and SRP14.</text>
</comment>
<dbReference type="Gene3D" id="3.30.720.10">
    <property type="entry name" value="Signal recognition particle alu RNA binding heterodimer, srp9/1"/>
    <property type="match status" value="1"/>
</dbReference>
<evidence type="ECO:0000313" key="9">
    <source>
        <dbReference type="Proteomes" id="UP000094801"/>
    </source>
</evidence>
<evidence type="ECO:0000256" key="4">
    <source>
        <dbReference type="ARBA" id="ARBA00022884"/>
    </source>
</evidence>
<evidence type="ECO:0000256" key="7">
    <source>
        <dbReference type="RuleBase" id="RU368100"/>
    </source>
</evidence>
<dbReference type="GO" id="GO:0030942">
    <property type="term" value="F:endoplasmic reticulum signal peptide binding"/>
    <property type="evidence" value="ECO:0007669"/>
    <property type="project" value="UniProtKB-UniRule"/>
</dbReference>
<dbReference type="Pfam" id="PF02290">
    <property type="entry name" value="SRP14"/>
    <property type="match status" value="1"/>
</dbReference>
<evidence type="ECO:0000256" key="6">
    <source>
        <dbReference type="ARBA" id="ARBA00023274"/>
    </source>
</evidence>
<dbReference type="OrthoDB" id="19209at2759"/>
<dbReference type="EMBL" id="KV453854">
    <property type="protein sequence ID" value="ODV84982.1"/>
    <property type="molecule type" value="Genomic_DNA"/>
</dbReference>
<protein>
    <recommendedName>
        <fullName evidence="7">Signal recognition particle subunit SRP14</fullName>
    </recommendedName>
    <alternativeName>
        <fullName evidence="7">Signal recognition particle 14 kDa protein</fullName>
    </alternativeName>
</protein>
<dbReference type="GO" id="GO:0005786">
    <property type="term" value="C:signal recognition particle, endoplasmic reticulum targeting"/>
    <property type="evidence" value="ECO:0007669"/>
    <property type="project" value="UniProtKB-UniRule"/>
</dbReference>
<evidence type="ECO:0000256" key="5">
    <source>
        <dbReference type="ARBA" id="ARBA00023135"/>
    </source>
</evidence>
<gene>
    <name evidence="8" type="ORF">CANARDRAFT_176398</name>
</gene>
<keyword evidence="4 7" id="KW-0694">RNA-binding</keyword>
<sequence>MGRFETAEFLKQVSGLLEKNEGKSSIYITQKRLSYTGSDSPIPVVTESSSFTLPKGESSTILKSEEDTGSYPLLIRVTDGNKDKKKKVKLSTVVDSDKLETFWNDYANALKNGFIGLKKKGKKKGKKSKVSKK</sequence>
<dbReference type="STRING" id="983967.A0A1E4SZV0"/>
<evidence type="ECO:0000256" key="2">
    <source>
        <dbReference type="ARBA" id="ARBA00010349"/>
    </source>
</evidence>
<comment type="subcellular location">
    <subcellularLocation>
        <location evidence="1 7">Cytoplasm</location>
    </subcellularLocation>
</comment>
<dbReference type="InterPro" id="IPR009018">
    <property type="entry name" value="Signal_recog_particle_SRP9/14"/>
</dbReference>
<evidence type="ECO:0000256" key="1">
    <source>
        <dbReference type="ARBA" id="ARBA00004496"/>
    </source>
</evidence>
<proteinExistence type="inferred from homology"/>
<dbReference type="AlphaFoldDB" id="A0A1E4SZV0"/>
<dbReference type="PANTHER" id="PTHR12013">
    <property type="entry name" value="SIGNAL RECOGNITION PARTICLE 14 KD PROTEIN"/>
    <property type="match status" value="1"/>
</dbReference>
<dbReference type="Proteomes" id="UP000094801">
    <property type="component" value="Unassembled WGS sequence"/>
</dbReference>